<sequence>MKGRRHSAQHSNVEDIMCFVFRVFLLLLFFILYPSFLLFLLFMFFLIFFFFLSMIRCLSYLIPTLLGEFCREFLEETHPVKIKDNIRDKMIEENLKKRNAV</sequence>
<dbReference type="AlphaFoldDB" id="A0A8D9ELC9"/>
<feature type="transmembrane region" description="Helical" evidence="1">
    <location>
        <begin position="12"/>
        <end position="33"/>
    </location>
</feature>
<keyword evidence="1" id="KW-0812">Transmembrane</keyword>
<name>A0A8D9ELC9_9HEMI</name>
<dbReference type="EMBL" id="HBUF01547614">
    <property type="protein sequence ID" value="CAG6757677.1"/>
    <property type="molecule type" value="Transcribed_RNA"/>
</dbReference>
<reference evidence="2" key="1">
    <citation type="submission" date="2021-05" db="EMBL/GenBank/DDBJ databases">
        <authorList>
            <person name="Alioto T."/>
            <person name="Alioto T."/>
            <person name="Gomez Garrido J."/>
        </authorList>
    </citation>
    <scope>NUCLEOTIDE SEQUENCE</scope>
</reference>
<keyword evidence="1" id="KW-0472">Membrane</keyword>
<organism evidence="2">
    <name type="scientific">Cacopsylla melanoneura</name>
    <dbReference type="NCBI Taxonomy" id="428564"/>
    <lineage>
        <taxon>Eukaryota</taxon>
        <taxon>Metazoa</taxon>
        <taxon>Ecdysozoa</taxon>
        <taxon>Arthropoda</taxon>
        <taxon>Hexapoda</taxon>
        <taxon>Insecta</taxon>
        <taxon>Pterygota</taxon>
        <taxon>Neoptera</taxon>
        <taxon>Paraneoptera</taxon>
        <taxon>Hemiptera</taxon>
        <taxon>Sternorrhyncha</taxon>
        <taxon>Psylloidea</taxon>
        <taxon>Psyllidae</taxon>
        <taxon>Psyllinae</taxon>
        <taxon>Cacopsylla</taxon>
    </lineage>
</organism>
<evidence type="ECO:0000313" key="2">
    <source>
        <dbReference type="EMBL" id="CAG6757677.1"/>
    </source>
</evidence>
<evidence type="ECO:0000256" key="1">
    <source>
        <dbReference type="SAM" id="Phobius"/>
    </source>
</evidence>
<keyword evidence="1" id="KW-1133">Transmembrane helix</keyword>
<accession>A0A8D9ELC9</accession>
<proteinExistence type="predicted"/>
<protein>
    <submittedName>
        <fullName evidence="2">Uncharacterized protein</fullName>
    </submittedName>
</protein>